<reference evidence="2" key="1">
    <citation type="journal article" date="2020" name="Fungal Divers.">
        <title>Resolving the Mortierellaceae phylogeny through synthesis of multi-gene phylogenetics and phylogenomics.</title>
        <authorList>
            <person name="Vandepol N."/>
            <person name="Liber J."/>
            <person name="Desiro A."/>
            <person name="Na H."/>
            <person name="Kennedy M."/>
            <person name="Barry K."/>
            <person name="Grigoriev I.V."/>
            <person name="Miller A.N."/>
            <person name="O'Donnell K."/>
            <person name="Stajich J.E."/>
            <person name="Bonito G."/>
        </authorList>
    </citation>
    <scope>NUCLEOTIDE SEQUENCE</scope>
    <source>
        <strain evidence="2">KOD1015</strain>
    </source>
</reference>
<accession>A0A9P6FQC7</accession>
<dbReference type="AlphaFoldDB" id="A0A9P6FQC7"/>
<protein>
    <submittedName>
        <fullName evidence="2">Uncharacterized protein</fullName>
    </submittedName>
</protein>
<keyword evidence="3" id="KW-1185">Reference proteome</keyword>
<sequence length="83" mass="9013">MTSTTKPTAMEKVKEKAAIVVDKITGKSHSHDTVHVQEGNVDPATHVHPHLQPQQQPQSHAYVPATNLKTTGAPLQHSDPLHT</sequence>
<evidence type="ECO:0000313" key="2">
    <source>
        <dbReference type="EMBL" id="KAF9578871.1"/>
    </source>
</evidence>
<name>A0A9P6FQC7_9FUNG</name>
<dbReference type="Proteomes" id="UP000780801">
    <property type="component" value="Unassembled WGS sequence"/>
</dbReference>
<proteinExistence type="predicted"/>
<dbReference type="EMBL" id="JAABOA010003241">
    <property type="protein sequence ID" value="KAF9578871.1"/>
    <property type="molecule type" value="Genomic_DNA"/>
</dbReference>
<gene>
    <name evidence="2" type="ORF">BGW38_005124</name>
</gene>
<feature type="non-terminal residue" evidence="2">
    <location>
        <position position="83"/>
    </location>
</feature>
<comment type="caution">
    <text evidence="2">The sequence shown here is derived from an EMBL/GenBank/DDBJ whole genome shotgun (WGS) entry which is preliminary data.</text>
</comment>
<organism evidence="2 3">
    <name type="scientific">Lunasporangiospora selenospora</name>
    <dbReference type="NCBI Taxonomy" id="979761"/>
    <lineage>
        <taxon>Eukaryota</taxon>
        <taxon>Fungi</taxon>
        <taxon>Fungi incertae sedis</taxon>
        <taxon>Mucoromycota</taxon>
        <taxon>Mortierellomycotina</taxon>
        <taxon>Mortierellomycetes</taxon>
        <taxon>Mortierellales</taxon>
        <taxon>Mortierellaceae</taxon>
        <taxon>Lunasporangiospora</taxon>
    </lineage>
</organism>
<feature type="region of interest" description="Disordered" evidence="1">
    <location>
        <begin position="48"/>
        <end position="83"/>
    </location>
</feature>
<evidence type="ECO:0000313" key="3">
    <source>
        <dbReference type="Proteomes" id="UP000780801"/>
    </source>
</evidence>
<dbReference type="OrthoDB" id="2449194at2759"/>
<evidence type="ECO:0000256" key="1">
    <source>
        <dbReference type="SAM" id="MobiDB-lite"/>
    </source>
</evidence>